<dbReference type="AlphaFoldDB" id="A0AAW7I0G6"/>
<dbReference type="Pfam" id="PF08242">
    <property type="entry name" value="Methyltransf_12"/>
    <property type="match status" value="1"/>
</dbReference>
<keyword evidence="3" id="KW-0808">Transferase</keyword>
<accession>A0AAW7I0G6</accession>
<dbReference type="CDD" id="cd02440">
    <property type="entry name" value="AdoMet_MTases"/>
    <property type="match status" value="1"/>
</dbReference>
<dbReference type="SUPFAM" id="SSF53335">
    <property type="entry name" value="S-adenosyl-L-methionine-dependent methyltransferases"/>
    <property type="match status" value="1"/>
</dbReference>
<dbReference type="EMBL" id="JAOPLV010000010">
    <property type="protein sequence ID" value="MDM5141669.1"/>
    <property type="molecule type" value="Genomic_DNA"/>
</dbReference>
<sequence>MSISPQPDHDASPSQPSASPQPNHDASISQSSASPLPNHDASISQSSASPLPGHNASLSLPSAADADTLSARQRFLILLASGAHLLEAGCGAGEDLLFFRQQGLMVTAFDASLAQARLASRRSGQPVRVCRLEQMHSALPFDGIWASGSLPCLAEGELAPALMHLAGLLKPRAPLYCSFPYGEGEHSCAVASSQDEYPLQTRLDEARLQQLIAPLPFALHQSWCSEDAVHGRWLHALLIRLPELAPTLHQYRRRRFKGPIPRDPSSR</sequence>
<keyword evidence="3" id="KW-0489">Methyltransferase</keyword>
<feature type="compositionally biased region" description="Polar residues" evidence="1">
    <location>
        <begin position="24"/>
        <end position="49"/>
    </location>
</feature>
<protein>
    <submittedName>
        <fullName evidence="3">Class I SAM-dependent methyltransferase</fullName>
    </submittedName>
</protein>
<dbReference type="GO" id="GO:0032259">
    <property type="term" value="P:methylation"/>
    <property type="evidence" value="ECO:0007669"/>
    <property type="project" value="UniProtKB-KW"/>
</dbReference>
<feature type="domain" description="Methyltransferase type 12" evidence="2">
    <location>
        <begin position="86"/>
        <end position="173"/>
    </location>
</feature>
<dbReference type="InterPro" id="IPR029063">
    <property type="entry name" value="SAM-dependent_MTases_sf"/>
</dbReference>
<proteinExistence type="predicted"/>
<evidence type="ECO:0000313" key="4">
    <source>
        <dbReference type="Proteomes" id="UP001168216"/>
    </source>
</evidence>
<evidence type="ECO:0000256" key="1">
    <source>
        <dbReference type="SAM" id="MobiDB-lite"/>
    </source>
</evidence>
<reference evidence="3" key="1">
    <citation type="submission" date="2023-08" db="EMBL/GenBank/DDBJ databases">
        <title>WGS of Aeromonas isolates.</title>
        <authorList>
            <person name="Lee H."/>
        </authorList>
    </citation>
    <scope>NUCLEOTIDE SEQUENCE</scope>
    <source>
        <strain evidence="3">SL22</strain>
    </source>
</reference>
<feature type="region of interest" description="Disordered" evidence="1">
    <location>
        <begin position="1"/>
        <end position="56"/>
    </location>
</feature>
<name>A0AAW7I0G6_9GAMM</name>
<feature type="compositionally biased region" description="Low complexity" evidence="1">
    <location>
        <begin position="1"/>
        <end position="22"/>
    </location>
</feature>
<dbReference type="InterPro" id="IPR013217">
    <property type="entry name" value="Methyltransf_12"/>
</dbReference>
<comment type="caution">
    <text evidence="3">The sequence shown here is derived from an EMBL/GenBank/DDBJ whole genome shotgun (WGS) entry which is preliminary data.</text>
</comment>
<organism evidence="3 4">
    <name type="scientific">Aeromonas bestiarum</name>
    <dbReference type="NCBI Taxonomy" id="105751"/>
    <lineage>
        <taxon>Bacteria</taxon>
        <taxon>Pseudomonadati</taxon>
        <taxon>Pseudomonadota</taxon>
        <taxon>Gammaproteobacteria</taxon>
        <taxon>Aeromonadales</taxon>
        <taxon>Aeromonadaceae</taxon>
        <taxon>Aeromonas</taxon>
    </lineage>
</organism>
<dbReference type="Gene3D" id="3.40.50.150">
    <property type="entry name" value="Vaccinia Virus protein VP39"/>
    <property type="match status" value="1"/>
</dbReference>
<dbReference type="GO" id="GO:0008168">
    <property type="term" value="F:methyltransferase activity"/>
    <property type="evidence" value="ECO:0007669"/>
    <property type="project" value="UniProtKB-KW"/>
</dbReference>
<evidence type="ECO:0000313" key="3">
    <source>
        <dbReference type="EMBL" id="MDM5141669.1"/>
    </source>
</evidence>
<dbReference type="Proteomes" id="UP001168216">
    <property type="component" value="Unassembled WGS sequence"/>
</dbReference>
<gene>
    <name evidence="3" type="ORF">OB959_18020</name>
</gene>
<evidence type="ECO:0000259" key="2">
    <source>
        <dbReference type="Pfam" id="PF08242"/>
    </source>
</evidence>